<sequence>MWLNGAFPPNHRVGTPLSPFYTTHEGDPMLPLQDVLVFDPVTSLLNSIALALGSSDAVIMT</sequence>
<comment type="caution">
    <text evidence="1">The sequence shown here is derived from an EMBL/GenBank/DDBJ whole genome shotgun (WGS) entry which is preliminary data.</text>
</comment>
<proteinExistence type="predicted"/>
<evidence type="ECO:0000313" key="1">
    <source>
        <dbReference type="EMBL" id="GAA4477628.1"/>
    </source>
</evidence>
<dbReference type="EMBL" id="BAABFB010000030">
    <property type="protein sequence ID" value="GAA4477628.1"/>
    <property type="molecule type" value="Genomic_DNA"/>
</dbReference>
<accession>A0ABP8P193</accession>
<name>A0ABP8P193_9NOCA</name>
<gene>
    <name evidence="1" type="ORF">GCM10023094_20190</name>
</gene>
<evidence type="ECO:0000313" key="2">
    <source>
        <dbReference type="Proteomes" id="UP001501183"/>
    </source>
</evidence>
<organism evidence="1 2">
    <name type="scientific">Rhodococcus olei</name>
    <dbReference type="NCBI Taxonomy" id="2161675"/>
    <lineage>
        <taxon>Bacteria</taxon>
        <taxon>Bacillati</taxon>
        <taxon>Actinomycetota</taxon>
        <taxon>Actinomycetes</taxon>
        <taxon>Mycobacteriales</taxon>
        <taxon>Nocardiaceae</taxon>
        <taxon>Rhodococcus</taxon>
    </lineage>
</organism>
<dbReference type="Proteomes" id="UP001501183">
    <property type="component" value="Unassembled WGS sequence"/>
</dbReference>
<protein>
    <submittedName>
        <fullName evidence="1">Uncharacterized protein</fullName>
    </submittedName>
</protein>
<reference evidence="2" key="1">
    <citation type="journal article" date="2019" name="Int. J. Syst. Evol. Microbiol.">
        <title>The Global Catalogue of Microorganisms (GCM) 10K type strain sequencing project: providing services to taxonomists for standard genome sequencing and annotation.</title>
        <authorList>
            <consortium name="The Broad Institute Genomics Platform"/>
            <consortium name="The Broad Institute Genome Sequencing Center for Infectious Disease"/>
            <person name="Wu L."/>
            <person name="Ma J."/>
        </authorList>
    </citation>
    <scope>NUCLEOTIDE SEQUENCE [LARGE SCALE GENOMIC DNA]</scope>
    <source>
        <strain evidence="2">JCM 32206</strain>
    </source>
</reference>
<keyword evidence="2" id="KW-1185">Reference proteome</keyword>